<evidence type="ECO:0000256" key="11">
    <source>
        <dbReference type="ARBA" id="ARBA00022898"/>
    </source>
</evidence>
<dbReference type="OMA" id="TEAWSAK"/>
<dbReference type="EC" id="2.6.1.52" evidence="5"/>
<evidence type="ECO:0000313" key="19">
    <source>
        <dbReference type="Ensembl" id="ENSRFEP00010032410.1"/>
    </source>
</evidence>
<reference evidence="19" key="5">
    <citation type="submission" date="2025-09" db="UniProtKB">
        <authorList>
            <consortium name="Ensembl"/>
        </authorList>
    </citation>
    <scope>IDENTIFICATION</scope>
</reference>
<reference evidence="20" key="3">
    <citation type="submission" date="2018-12" db="EMBL/GenBank/DDBJ databases">
        <title>G10K-VGP greater horseshoe bat female genome, primary haplotype.</title>
        <authorList>
            <person name="Teeling E."/>
            <person name="Myers G."/>
            <person name="Vernes S."/>
            <person name="Pippel M."/>
            <person name="Winkler S."/>
            <person name="Fedrigo O."/>
            <person name="Rhie A."/>
            <person name="Koren S."/>
            <person name="Phillippy A."/>
            <person name="Lewin H."/>
            <person name="Damas J."/>
            <person name="Howe K."/>
            <person name="Mountcastle J."/>
            <person name="Jarvis E.D."/>
        </authorList>
    </citation>
    <scope>NUCLEOTIDE SEQUENCE [LARGE SCALE GENOMIC DNA]</scope>
</reference>
<dbReference type="PANTHER" id="PTHR43247:SF1">
    <property type="entry name" value="PHOSPHOSERINE AMINOTRANSFERASE"/>
    <property type="match status" value="1"/>
</dbReference>
<reference evidence="19" key="4">
    <citation type="submission" date="2025-08" db="UniProtKB">
        <authorList>
            <consortium name="Ensembl"/>
        </authorList>
    </citation>
    <scope>IDENTIFICATION</scope>
</reference>
<evidence type="ECO:0000256" key="14">
    <source>
        <dbReference type="ARBA" id="ARBA00031421"/>
    </source>
</evidence>
<evidence type="ECO:0000259" key="18">
    <source>
        <dbReference type="Pfam" id="PF00266"/>
    </source>
</evidence>
<dbReference type="Ensembl" id="ENSRFET00010035117.1">
    <property type="protein sequence ID" value="ENSRFEP00010032410.1"/>
    <property type="gene ID" value="ENSRFEG00010021370.1"/>
</dbReference>
<dbReference type="InParanoid" id="A0A671G3F8"/>
<protein>
    <recommendedName>
        <fullName evidence="6">Phosphoserine aminotransferase</fullName>
        <ecNumber evidence="5">2.6.1.52</ecNumber>
    </recommendedName>
    <alternativeName>
        <fullName evidence="14">Phosphohydroxythreonine aminotransferase</fullName>
    </alternativeName>
</protein>
<organism evidence="19 20">
    <name type="scientific">Rhinolophus ferrumequinum</name>
    <name type="common">Greater horseshoe bat</name>
    <dbReference type="NCBI Taxonomy" id="59479"/>
    <lineage>
        <taxon>Eukaryota</taxon>
        <taxon>Metazoa</taxon>
        <taxon>Chordata</taxon>
        <taxon>Craniata</taxon>
        <taxon>Vertebrata</taxon>
        <taxon>Euteleostomi</taxon>
        <taxon>Mammalia</taxon>
        <taxon>Eutheria</taxon>
        <taxon>Laurasiatheria</taxon>
        <taxon>Chiroptera</taxon>
        <taxon>Yinpterochiroptera</taxon>
        <taxon>Rhinolophoidea</taxon>
        <taxon>Rhinolophidae</taxon>
        <taxon>Rhinolophinae</taxon>
        <taxon>Rhinolophus</taxon>
    </lineage>
</organism>
<comment type="catalytic activity">
    <reaction evidence="15">
        <text>O-phospho-L-serine + 2-oxoglutarate = 3-phosphooxypyruvate + L-glutamate</text>
        <dbReference type="Rhea" id="RHEA:14329"/>
        <dbReference type="ChEBI" id="CHEBI:16810"/>
        <dbReference type="ChEBI" id="CHEBI:18110"/>
        <dbReference type="ChEBI" id="CHEBI:29985"/>
        <dbReference type="ChEBI" id="CHEBI:57524"/>
        <dbReference type="EC" id="2.6.1.52"/>
    </reaction>
</comment>
<name>A0A671G3F8_RHIFE</name>
<dbReference type="GeneTree" id="ENSGT00940000153241"/>
<dbReference type="PANTHER" id="PTHR43247">
    <property type="entry name" value="PHOSPHOSERINE AMINOTRANSFERASE"/>
    <property type="match status" value="1"/>
</dbReference>
<dbReference type="SUPFAM" id="SSF53383">
    <property type="entry name" value="PLP-dependent transferases"/>
    <property type="match status" value="1"/>
</dbReference>
<accession>A0A671G3F8</accession>
<evidence type="ECO:0000256" key="5">
    <source>
        <dbReference type="ARBA" id="ARBA00013030"/>
    </source>
</evidence>
<proteinExistence type="inferred from homology"/>
<dbReference type="PIRSF" id="PIRSF000525">
    <property type="entry name" value="SerC"/>
    <property type="match status" value="1"/>
</dbReference>
<evidence type="ECO:0000256" key="16">
    <source>
        <dbReference type="ARBA" id="ARBA00054188"/>
    </source>
</evidence>
<dbReference type="InterPro" id="IPR015424">
    <property type="entry name" value="PyrdxlP-dep_Trfase"/>
</dbReference>
<keyword evidence="7" id="KW-0597">Phosphoprotein</keyword>
<comment type="subunit">
    <text evidence="4">Homodimer.</text>
</comment>
<evidence type="ECO:0000256" key="8">
    <source>
        <dbReference type="ARBA" id="ARBA00022576"/>
    </source>
</evidence>
<reference evidence="19 20" key="1">
    <citation type="journal article" date="2015" name="Annu Rev Anim Biosci">
        <title>The Genome 10K Project: a way forward.</title>
        <authorList>
            <person name="Koepfli K.P."/>
            <person name="Paten B."/>
            <person name="O'Brien S.J."/>
            <person name="Koepfli K.P."/>
            <person name="Paten B."/>
            <person name="Antunes A."/>
            <person name="Belov K."/>
            <person name="Bustamante C."/>
            <person name="Castoe T.A."/>
            <person name="Clawson H."/>
            <person name="Crawford A.J."/>
            <person name="Diekhans M."/>
            <person name="Distel D."/>
            <person name="Durbin R."/>
            <person name="Earl D."/>
            <person name="Fujita M.K."/>
            <person name="Gamble T."/>
            <person name="Georges A."/>
            <person name="Gemmell N."/>
            <person name="Gilbert M.T."/>
            <person name="Graves J.M."/>
            <person name="Green R.E."/>
            <person name="Hickey G."/>
            <person name="Jarvis E.D."/>
            <person name="Johnson W."/>
            <person name="Komissarov A."/>
            <person name="Korf I."/>
            <person name="Kuhn R."/>
            <person name="Larkin D.M."/>
            <person name="Lewin H."/>
            <person name="Lopez J.V."/>
            <person name="Ma J."/>
            <person name="Marques-Bonet T."/>
            <person name="Miller W."/>
            <person name="Murphy R."/>
            <person name="Pevzner P."/>
            <person name="Shapiro B."/>
            <person name="Steiner C."/>
            <person name="Tamazian G."/>
            <person name="Venkatesh B."/>
            <person name="Wang J."/>
            <person name="Wayne R."/>
            <person name="Wiley E."/>
            <person name="Yang H."/>
            <person name="Zhang G."/>
            <person name="Haussler D."/>
            <person name="Ryder O."/>
            <person name="O'Brien S.J."/>
        </authorList>
    </citation>
    <scope>NUCLEOTIDE SEQUENCE</scope>
</reference>
<evidence type="ECO:0000256" key="15">
    <source>
        <dbReference type="ARBA" id="ARBA00049007"/>
    </source>
</evidence>
<dbReference type="InterPro" id="IPR000192">
    <property type="entry name" value="Aminotrans_V_dom"/>
</dbReference>
<dbReference type="HAMAP" id="MF_00160">
    <property type="entry name" value="SerC_aminotrans_5"/>
    <property type="match status" value="1"/>
</dbReference>
<evidence type="ECO:0000256" key="10">
    <source>
        <dbReference type="ARBA" id="ARBA00022679"/>
    </source>
</evidence>
<dbReference type="Gene3D" id="3.40.640.10">
    <property type="entry name" value="Type I PLP-dependent aspartate aminotransferase-like (Major domain)"/>
    <property type="match status" value="1"/>
</dbReference>
<dbReference type="Gene3D" id="3.90.1150.10">
    <property type="entry name" value="Aspartate Aminotransferase, domain 1"/>
    <property type="match status" value="1"/>
</dbReference>
<comment type="cofactor">
    <cofactor evidence="1 17">
        <name>pyridoxal 5'-phosphate</name>
        <dbReference type="ChEBI" id="CHEBI:597326"/>
    </cofactor>
</comment>
<feature type="domain" description="Aminotransferase class V" evidence="18">
    <location>
        <begin position="6"/>
        <end position="322"/>
    </location>
</feature>
<evidence type="ECO:0000256" key="13">
    <source>
        <dbReference type="ARBA" id="ARBA00023299"/>
    </source>
</evidence>
<evidence type="ECO:0000256" key="1">
    <source>
        <dbReference type="ARBA" id="ARBA00001933"/>
    </source>
</evidence>
<evidence type="ECO:0000256" key="3">
    <source>
        <dbReference type="ARBA" id="ARBA00006904"/>
    </source>
</evidence>
<dbReference type="InterPro" id="IPR022278">
    <property type="entry name" value="Pser_aminoTfrase"/>
</dbReference>
<keyword evidence="12" id="KW-0007">Acetylation</keyword>
<evidence type="ECO:0000313" key="20">
    <source>
        <dbReference type="Proteomes" id="UP000472240"/>
    </source>
</evidence>
<evidence type="ECO:0000256" key="7">
    <source>
        <dbReference type="ARBA" id="ARBA00022553"/>
    </source>
</evidence>
<dbReference type="FunFam" id="3.90.1150.10:FF:000121">
    <property type="entry name" value="Phosphoserine aminotransferase"/>
    <property type="match status" value="1"/>
</dbReference>
<dbReference type="GO" id="GO:0005737">
    <property type="term" value="C:cytoplasm"/>
    <property type="evidence" value="ECO:0007669"/>
    <property type="project" value="TreeGrafter"/>
</dbReference>
<keyword evidence="8" id="KW-0032">Aminotransferase</keyword>
<comment type="pathway">
    <text evidence="2">Amino-acid biosynthesis; L-serine biosynthesis; L-serine from 3-phospho-D-glycerate: step 2/3.</text>
</comment>
<dbReference type="InterPro" id="IPR015421">
    <property type="entry name" value="PyrdxlP-dep_Trfase_major"/>
</dbReference>
<dbReference type="InterPro" id="IPR020578">
    <property type="entry name" value="Aminotrans_V_PyrdxlP_BS"/>
</dbReference>
<evidence type="ECO:0000256" key="17">
    <source>
        <dbReference type="RuleBase" id="RU004504"/>
    </source>
</evidence>
<evidence type="ECO:0000256" key="6">
    <source>
        <dbReference type="ARBA" id="ARBA00021164"/>
    </source>
</evidence>
<evidence type="ECO:0000256" key="12">
    <source>
        <dbReference type="ARBA" id="ARBA00022990"/>
    </source>
</evidence>
<dbReference type="NCBIfam" id="NF003764">
    <property type="entry name" value="PRK05355.1"/>
    <property type="match status" value="1"/>
</dbReference>
<keyword evidence="11" id="KW-0663">Pyridoxal phosphate</keyword>
<dbReference type="GO" id="GO:0004648">
    <property type="term" value="F:O-phospho-L-serine:2-oxoglutarate aminotransferase activity"/>
    <property type="evidence" value="ECO:0007669"/>
    <property type="project" value="UniProtKB-EC"/>
</dbReference>
<dbReference type="Proteomes" id="UP000472240">
    <property type="component" value="Chromosome 18"/>
</dbReference>
<dbReference type="PROSITE" id="PS00595">
    <property type="entry name" value="AA_TRANSFER_CLASS_5"/>
    <property type="match status" value="1"/>
</dbReference>
<dbReference type="UniPathway" id="UPA00135">
    <property type="reaction ID" value="UER00197"/>
</dbReference>
<reference evidence="19 20" key="2">
    <citation type="journal article" date="2018" name="Annu Rev Anim Biosci">
        <title>Bat Biology, Genomes, and the Bat1K Project: To Generate Chromosome-Level Genomes for All Living Bat Species.</title>
        <authorList>
            <person name="Teeling E.C."/>
            <person name="Vernes S.C."/>
            <person name="Davalos L.M."/>
            <person name="Ray D.A."/>
            <person name="Gilbert M.T.P."/>
            <person name="Myers E."/>
        </authorList>
    </citation>
    <scope>NUCLEOTIDE SEQUENCE</scope>
</reference>
<comment type="similarity">
    <text evidence="3">Belongs to the class-V pyridoxal-phosphate-dependent aminotransferase family. SerC subfamily.</text>
</comment>
<dbReference type="AlphaFoldDB" id="A0A671G3F8"/>
<comment type="function">
    <text evidence="16">Involved in L-serine biosynthesis via the phosphorylated pathway, a three-step pathway converting the glycolytic intermediate 3-phospho-D-glycerate into L-serine. Catalyzes the second step, that is the pyridoxal 5'-phosphate-dependent transamination of 3-phosphohydroxypyruvate and L-glutamate to O-phosphoserine (OPS) and alpha-ketoglutarate.</text>
</comment>
<dbReference type="Pfam" id="PF00266">
    <property type="entry name" value="Aminotran_5"/>
    <property type="match status" value="1"/>
</dbReference>
<evidence type="ECO:0000256" key="2">
    <source>
        <dbReference type="ARBA" id="ARBA00005099"/>
    </source>
</evidence>
<dbReference type="GO" id="GO:0006564">
    <property type="term" value="P:L-serine biosynthetic process"/>
    <property type="evidence" value="ECO:0007669"/>
    <property type="project" value="UniProtKB-KW"/>
</dbReference>
<dbReference type="UniPathway" id="UPA00244">
    <property type="reaction ID" value="UER00311"/>
</dbReference>
<evidence type="ECO:0000256" key="4">
    <source>
        <dbReference type="ARBA" id="ARBA00011738"/>
    </source>
</evidence>
<dbReference type="FunFam" id="3.40.640.10:FF:000010">
    <property type="entry name" value="Phosphoserine aminotransferase"/>
    <property type="match status" value="1"/>
</dbReference>
<dbReference type="InterPro" id="IPR015422">
    <property type="entry name" value="PyrdxlP-dep_Trfase_small"/>
</dbReference>
<keyword evidence="13" id="KW-0718">Serine biosynthesis</keyword>
<keyword evidence="9" id="KW-0028">Amino-acid biosynthesis</keyword>
<dbReference type="GO" id="GO:0030170">
    <property type="term" value="F:pyridoxal phosphate binding"/>
    <property type="evidence" value="ECO:0007669"/>
    <property type="project" value="TreeGrafter"/>
</dbReference>
<sequence length="339" mass="37282">MDPPRQLPRSVLLEIQKELLDYKSVEMNHRSLYFAKILNTENLVQELLADPENYRVIFVQGGGSGQCSAVPLNLIDLKAGRCADSVVTGAWSSKAAEEAKEFGTVNIVHPTLGSYTEILDPSTWTLSPNSSYVYYCTKETMHGVEFNFIPDVVGAVLVCDMSSNFPSKPLDVSKFHVIFAGAQKNVGSAGVTLVIIHDDLLGFALRERPTILEYKVQARNSSLYYTPPCFSIYVMGLALEWVKNNGGAAAMEKLSSSKSQMIYDIIDNSQGFYVCPVEPQNRSTMNIPLRIGNAQGDDALGKTFLEKALELNMISLKGHRSVGGIQAPLYNAVGLFFTF</sequence>
<keyword evidence="10" id="KW-0808">Transferase</keyword>
<evidence type="ECO:0000256" key="9">
    <source>
        <dbReference type="ARBA" id="ARBA00022605"/>
    </source>
</evidence>
<keyword evidence="20" id="KW-1185">Reference proteome</keyword>